<proteinExistence type="predicted"/>
<protein>
    <submittedName>
        <fullName evidence="1">Uncharacterized protein</fullName>
    </submittedName>
</protein>
<dbReference type="AlphaFoldDB" id="A0A1Y2H705"/>
<dbReference type="OrthoDB" id="10250120at2759"/>
<comment type="caution">
    <text evidence="1">The sequence shown here is derived from an EMBL/GenBank/DDBJ whole genome shotgun (WGS) entry which is preliminary data.</text>
</comment>
<reference evidence="1 2" key="1">
    <citation type="submission" date="2016-07" db="EMBL/GenBank/DDBJ databases">
        <title>Pervasive Adenine N6-methylation of Active Genes in Fungi.</title>
        <authorList>
            <consortium name="DOE Joint Genome Institute"/>
            <person name="Mondo S.J."/>
            <person name="Dannebaum R.O."/>
            <person name="Kuo R.C."/>
            <person name="Labutti K."/>
            <person name="Haridas S."/>
            <person name="Kuo A."/>
            <person name="Salamov A."/>
            <person name="Ahrendt S.R."/>
            <person name="Lipzen A."/>
            <person name="Sullivan W."/>
            <person name="Andreopoulos W.B."/>
            <person name="Clum A."/>
            <person name="Lindquist E."/>
            <person name="Daum C."/>
            <person name="Ramamoorthy G.K."/>
            <person name="Gryganskyi A."/>
            <person name="Culley D."/>
            <person name="Magnuson J.K."/>
            <person name="James T.Y."/>
            <person name="O'Malley M.A."/>
            <person name="Stajich J.E."/>
            <person name="Spatafora J.W."/>
            <person name="Visel A."/>
            <person name="Grigoriev I.V."/>
        </authorList>
    </citation>
    <scope>NUCLEOTIDE SEQUENCE [LARGE SCALE GENOMIC DNA]</scope>
    <source>
        <strain evidence="1 2">PL171</strain>
    </source>
</reference>
<dbReference type="Proteomes" id="UP000193411">
    <property type="component" value="Unassembled WGS sequence"/>
</dbReference>
<organism evidence="1 2">
    <name type="scientific">Catenaria anguillulae PL171</name>
    <dbReference type="NCBI Taxonomy" id="765915"/>
    <lineage>
        <taxon>Eukaryota</taxon>
        <taxon>Fungi</taxon>
        <taxon>Fungi incertae sedis</taxon>
        <taxon>Blastocladiomycota</taxon>
        <taxon>Blastocladiomycetes</taxon>
        <taxon>Blastocladiales</taxon>
        <taxon>Catenariaceae</taxon>
        <taxon>Catenaria</taxon>
    </lineage>
</organism>
<keyword evidence="2" id="KW-1185">Reference proteome</keyword>
<evidence type="ECO:0000313" key="2">
    <source>
        <dbReference type="Proteomes" id="UP000193411"/>
    </source>
</evidence>
<sequence length="223" mass="23604">MPSPPPPTAESLVRSLAPSTGESLAALRSPFRYARSINPDCTTPSSPFGHAPFKLCACSMASGLRPAEGISTGVFVLAERVQADVAKAATAAKSVSSLTDSIMPVEEMLERMGVDMCTLSSTDVELLLHGAKCAGVLAYDSKTKLVKLVGWRQSGDKIGHAAEMTALDQRLYTIKHTAAKVSQQADEIQGRIQGLLEQARAHVRASNKALATRCLAQKKALTA</sequence>
<gene>
    <name evidence="1" type="ORF">BCR44DRAFT_1505739</name>
</gene>
<dbReference type="EMBL" id="MCFL01000169">
    <property type="protein sequence ID" value="ORZ29483.1"/>
    <property type="molecule type" value="Genomic_DNA"/>
</dbReference>
<accession>A0A1Y2H705</accession>
<name>A0A1Y2H705_9FUNG</name>
<feature type="non-terminal residue" evidence="1">
    <location>
        <position position="223"/>
    </location>
</feature>
<evidence type="ECO:0000313" key="1">
    <source>
        <dbReference type="EMBL" id="ORZ29483.1"/>
    </source>
</evidence>